<keyword evidence="1" id="KW-0472">Membrane</keyword>
<organism evidence="2 3">
    <name type="scientific">Hypsibius exemplaris</name>
    <name type="common">Freshwater tardigrade</name>
    <dbReference type="NCBI Taxonomy" id="2072580"/>
    <lineage>
        <taxon>Eukaryota</taxon>
        <taxon>Metazoa</taxon>
        <taxon>Ecdysozoa</taxon>
        <taxon>Tardigrada</taxon>
        <taxon>Eutardigrada</taxon>
        <taxon>Parachela</taxon>
        <taxon>Hypsibioidea</taxon>
        <taxon>Hypsibiidae</taxon>
        <taxon>Hypsibius</taxon>
    </lineage>
</organism>
<sequence length="156" mass="17748">MAGSIVVYGSSLLELLLHFKWFQATILMEYTNGSTIYALINYSIKSILGLVTKYFELCIDRAQYTAQVEQSQKSLYNLPAIGVEARNPFLPFICFTAEPRLGSLQFRTRTHYGNGDHIVTISITFICFVLVTIASIAAVFRILLKRYLVQRLRLEP</sequence>
<reference evidence="3" key="1">
    <citation type="submission" date="2017-01" db="EMBL/GenBank/DDBJ databases">
        <title>Comparative genomics of anhydrobiosis in the tardigrade Hypsibius dujardini.</title>
        <authorList>
            <person name="Yoshida Y."/>
            <person name="Koutsovoulos G."/>
            <person name="Laetsch D."/>
            <person name="Stevens L."/>
            <person name="Kumar S."/>
            <person name="Horikawa D."/>
            <person name="Ishino K."/>
            <person name="Komine S."/>
            <person name="Tomita M."/>
            <person name="Blaxter M."/>
            <person name="Arakawa K."/>
        </authorList>
    </citation>
    <scope>NUCLEOTIDE SEQUENCE [LARGE SCALE GENOMIC DNA]</scope>
    <source>
        <strain evidence="3">Z151</strain>
    </source>
</reference>
<proteinExistence type="predicted"/>
<comment type="caution">
    <text evidence="2">The sequence shown here is derived from an EMBL/GenBank/DDBJ whole genome shotgun (WGS) entry which is preliminary data.</text>
</comment>
<feature type="transmembrane region" description="Helical" evidence="1">
    <location>
        <begin position="118"/>
        <end position="144"/>
    </location>
</feature>
<name>A0A1W0WCF8_HYPEX</name>
<dbReference type="EMBL" id="MTYJ01000134">
    <property type="protein sequence ID" value="OQV12891.1"/>
    <property type="molecule type" value="Genomic_DNA"/>
</dbReference>
<accession>A0A1W0WCF8</accession>
<gene>
    <name evidence="2" type="ORF">BV898_12813</name>
</gene>
<dbReference type="AlphaFoldDB" id="A0A1W0WCF8"/>
<evidence type="ECO:0000256" key="1">
    <source>
        <dbReference type="SAM" id="Phobius"/>
    </source>
</evidence>
<evidence type="ECO:0000313" key="2">
    <source>
        <dbReference type="EMBL" id="OQV12891.1"/>
    </source>
</evidence>
<protein>
    <submittedName>
        <fullName evidence="2">Uncharacterized protein</fullName>
    </submittedName>
</protein>
<keyword evidence="1" id="KW-0812">Transmembrane</keyword>
<keyword evidence="3" id="KW-1185">Reference proteome</keyword>
<dbReference type="Proteomes" id="UP000192578">
    <property type="component" value="Unassembled WGS sequence"/>
</dbReference>
<keyword evidence="1" id="KW-1133">Transmembrane helix</keyword>
<evidence type="ECO:0000313" key="3">
    <source>
        <dbReference type="Proteomes" id="UP000192578"/>
    </source>
</evidence>